<sequence>MPRRAQILTDLHITNTPGYLHPFEIFYRSH</sequence>
<organism evidence="3">
    <name type="scientific">Human betaherpesvirus 6A</name>
    <dbReference type="NCBI Taxonomy" id="32603"/>
    <lineage>
        <taxon>Viruses</taxon>
        <taxon>Duplodnaviria</taxon>
        <taxon>Heunggongvirae</taxon>
        <taxon>Peploviricota</taxon>
        <taxon>Herviviricetes</taxon>
        <taxon>Herpesvirales</taxon>
        <taxon>Orthoherpesviridae</taxon>
        <taxon>Betaherpesvirinae</taxon>
        <taxon>Roseolovirus</taxon>
        <taxon>Roseolovirus humanbeta6a</taxon>
    </lineage>
</organism>
<name>A0A2L2Q9I3_9BETA</name>
<proteinExistence type="predicted"/>
<evidence type="ECO:0000313" key="2">
    <source>
        <dbReference type="EMBL" id="AVI07579.1"/>
    </source>
</evidence>
<dbReference type="EMBL" id="MF994815">
    <property type="protein sequence ID" value="AVI07579.1"/>
    <property type="molecule type" value="Genomic_DNA"/>
</dbReference>
<evidence type="ECO:0000313" key="3">
    <source>
        <dbReference type="EMBL" id="AVI07701.1"/>
    </source>
</evidence>
<protein>
    <submittedName>
        <fullName evidence="3">Uncharacterized protein</fullName>
    </submittedName>
</protein>
<dbReference type="EMBL" id="MF994813">
    <property type="protein sequence ID" value="AVI07329.1"/>
    <property type="molecule type" value="Genomic_DNA"/>
</dbReference>
<reference evidence="3" key="1">
    <citation type="journal article" date="2018" name="J. Virol.">
        <title>Copy number heterogeneity, large origin tandem repeats, and interspecies recombination in HHV-6A and HHV-6B reference strains.</title>
        <authorList>
            <person name="Greninger A.L."/>
            <person name="Roychoudhury P."/>
            <person name="Makhsous N."/>
            <person name="Hanson D."/>
            <person name="Chase J."/>
            <person name="Krueger G."/>
            <person name="Xie H."/>
            <person name="Huang M.-L."/>
            <person name="Saunders L."/>
            <person name="Ablashi D."/>
            <person name="Koelle D.M."/>
            <person name="Cook L."/>
            <person name="Jerome K.R."/>
        </authorList>
    </citation>
    <scope>NUCLEOTIDE SEQUENCE</scope>
    <source>
        <strain evidence="1">ABI-HHV6A</strain>
        <strain evidence="2">CO1</strain>
        <strain evidence="3">CO2</strain>
    </source>
</reference>
<dbReference type="EMBL" id="MF994816">
    <property type="protein sequence ID" value="AVI07701.1"/>
    <property type="molecule type" value="Genomic_DNA"/>
</dbReference>
<evidence type="ECO:0000313" key="1">
    <source>
        <dbReference type="EMBL" id="AVI07329.1"/>
    </source>
</evidence>
<accession>A0A2L2Q9I3</accession>